<keyword evidence="1" id="KW-0802">TPR repeat</keyword>
<feature type="region of interest" description="Disordered" evidence="2">
    <location>
        <begin position="1"/>
        <end position="58"/>
    </location>
</feature>
<sequence length="293" mass="32673">MTLNDCSSQAQPGVAVSDAAAMNSSERSNTPHVATLDPLASDFVPSHSPPSDPPTSEPFENPYLASYWAVLFAREQLESGFDADAYMTLLRASPFASQRAKPTQVSKLVASVGKIRFQLNTGKFEQAMDELDRAEELWNALEGRMRGQVRGVPWEGKVFRMKALEGLEDYDRLLEYLNELIEDNPDEPPVASLLDRISRVSTLKKEGNDAFNASRLDDAIGKYTQGLGVDPDNNAIRAVLFTNRGIAYSKNSNKEQAMSYYRRAISSCPRYVKPYRLLASHYRKDSNLYSALD</sequence>
<dbReference type="InterPro" id="IPR019734">
    <property type="entry name" value="TPR_rpt"/>
</dbReference>
<reference evidence="3 4" key="1">
    <citation type="submission" date="2019-07" db="EMBL/GenBank/DDBJ databases">
        <title>Rhodotorula toruloides NBRC10032 genome sequencing.</title>
        <authorList>
            <person name="Shida Y."/>
            <person name="Takaku H."/>
            <person name="Ogasawara W."/>
            <person name="Mori K."/>
        </authorList>
    </citation>
    <scope>NUCLEOTIDE SEQUENCE [LARGE SCALE GENOMIC DNA]</scope>
    <source>
        <strain evidence="3 4">NBRC10032</strain>
    </source>
</reference>
<protein>
    <submittedName>
        <fullName evidence="3">DnaJ and TPR domain protein</fullName>
    </submittedName>
</protein>
<dbReference type="PANTHER" id="PTHR46014:SF1">
    <property type="entry name" value="TETRATRICOPEPTIDE REPEAT PROTEIN 1"/>
    <property type="match status" value="1"/>
</dbReference>
<name>A0A511KBE6_RHOTO</name>
<dbReference type="Gene3D" id="1.25.40.10">
    <property type="entry name" value="Tetratricopeptide repeat domain"/>
    <property type="match status" value="1"/>
</dbReference>
<dbReference type="PANTHER" id="PTHR46014">
    <property type="entry name" value="TETRATRICOPEPTIDE REPEAT PROTEIN 1"/>
    <property type="match status" value="1"/>
</dbReference>
<feature type="repeat" description="TPR" evidence="1">
    <location>
        <begin position="238"/>
        <end position="271"/>
    </location>
</feature>
<feature type="compositionally biased region" description="Polar residues" evidence="2">
    <location>
        <begin position="1"/>
        <end position="11"/>
    </location>
</feature>
<dbReference type="InterPro" id="IPR052769">
    <property type="entry name" value="TPR_domain_protein"/>
</dbReference>
<accession>A0A511KBE6</accession>
<dbReference type="Pfam" id="PF13181">
    <property type="entry name" value="TPR_8"/>
    <property type="match status" value="1"/>
</dbReference>
<dbReference type="PROSITE" id="PS50005">
    <property type="entry name" value="TPR"/>
    <property type="match status" value="1"/>
</dbReference>
<gene>
    <name evidence="3" type="ORF">Rt10032_c03g1706</name>
</gene>
<feature type="compositionally biased region" description="Pro residues" evidence="2">
    <location>
        <begin position="47"/>
        <end position="56"/>
    </location>
</feature>
<dbReference type="OrthoDB" id="10250354at2759"/>
<dbReference type="SMART" id="SM00028">
    <property type="entry name" value="TPR"/>
    <property type="match status" value="2"/>
</dbReference>
<comment type="caution">
    <text evidence="3">The sequence shown here is derived from an EMBL/GenBank/DDBJ whole genome shotgun (WGS) entry which is preliminary data.</text>
</comment>
<evidence type="ECO:0000256" key="1">
    <source>
        <dbReference type="PROSITE-ProRule" id="PRU00339"/>
    </source>
</evidence>
<dbReference type="SUPFAM" id="SSF48452">
    <property type="entry name" value="TPR-like"/>
    <property type="match status" value="1"/>
</dbReference>
<organism evidence="3 4">
    <name type="scientific">Rhodotorula toruloides</name>
    <name type="common">Yeast</name>
    <name type="synonym">Rhodosporidium toruloides</name>
    <dbReference type="NCBI Taxonomy" id="5286"/>
    <lineage>
        <taxon>Eukaryota</taxon>
        <taxon>Fungi</taxon>
        <taxon>Dikarya</taxon>
        <taxon>Basidiomycota</taxon>
        <taxon>Pucciniomycotina</taxon>
        <taxon>Microbotryomycetes</taxon>
        <taxon>Sporidiobolales</taxon>
        <taxon>Sporidiobolaceae</taxon>
        <taxon>Rhodotorula</taxon>
    </lineage>
</organism>
<proteinExistence type="predicted"/>
<evidence type="ECO:0000313" key="4">
    <source>
        <dbReference type="Proteomes" id="UP000321518"/>
    </source>
</evidence>
<dbReference type="Proteomes" id="UP000321518">
    <property type="component" value="Unassembled WGS sequence"/>
</dbReference>
<dbReference type="EMBL" id="BJWK01000003">
    <property type="protein sequence ID" value="GEM07689.1"/>
    <property type="molecule type" value="Genomic_DNA"/>
</dbReference>
<dbReference type="InterPro" id="IPR011990">
    <property type="entry name" value="TPR-like_helical_dom_sf"/>
</dbReference>
<feature type="compositionally biased region" description="Polar residues" evidence="2">
    <location>
        <begin position="22"/>
        <end position="32"/>
    </location>
</feature>
<dbReference type="AlphaFoldDB" id="A0A511KBE6"/>
<evidence type="ECO:0000256" key="2">
    <source>
        <dbReference type="SAM" id="MobiDB-lite"/>
    </source>
</evidence>
<evidence type="ECO:0000313" key="3">
    <source>
        <dbReference type="EMBL" id="GEM07689.1"/>
    </source>
</evidence>